<dbReference type="EMBL" id="JAAMOW010000001">
    <property type="protein sequence ID" value="NGY03399.1"/>
    <property type="molecule type" value="Genomic_DNA"/>
</dbReference>
<dbReference type="InterPro" id="IPR012675">
    <property type="entry name" value="Beta-grasp_dom_sf"/>
</dbReference>
<evidence type="ECO:0000313" key="2">
    <source>
        <dbReference type="Proteomes" id="UP000472676"/>
    </source>
</evidence>
<dbReference type="SUPFAM" id="SSF54285">
    <property type="entry name" value="MoaD/ThiS"/>
    <property type="match status" value="1"/>
</dbReference>
<protein>
    <submittedName>
        <fullName evidence="1">MoaD/ThiS family protein</fullName>
    </submittedName>
</protein>
<sequence length="83" mass="8858">MALTLTFEFHGQLLRLGGASEQRLPMSAPLTLDAALQALAELRPELAPVLARCACAIGDRLILRRELLQADTRIALLPPVAGG</sequence>
<evidence type="ECO:0000313" key="1">
    <source>
        <dbReference type="EMBL" id="NGY03399.1"/>
    </source>
</evidence>
<comment type="caution">
    <text evidence="1">The sequence shown here is derived from an EMBL/GenBank/DDBJ whole genome shotgun (WGS) entry which is preliminary data.</text>
</comment>
<keyword evidence="2" id="KW-1185">Reference proteome</keyword>
<dbReference type="Gene3D" id="3.10.20.30">
    <property type="match status" value="1"/>
</dbReference>
<proteinExistence type="predicted"/>
<dbReference type="AlphaFoldDB" id="A0A6M2BMS4"/>
<dbReference type="InterPro" id="IPR003749">
    <property type="entry name" value="ThiS/MoaD-like"/>
</dbReference>
<accession>A0A6M2BMS4</accession>
<organism evidence="1 2">
    <name type="scientific">Solimonas terrae</name>
    <dbReference type="NCBI Taxonomy" id="1396819"/>
    <lineage>
        <taxon>Bacteria</taxon>
        <taxon>Pseudomonadati</taxon>
        <taxon>Pseudomonadota</taxon>
        <taxon>Gammaproteobacteria</taxon>
        <taxon>Nevskiales</taxon>
        <taxon>Nevskiaceae</taxon>
        <taxon>Solimonas</taxon>
    </lineage>
</organism>
<name>A0A6M2BMS4_9GAMM</name>
<dbReference type="InterPro" id="IPR016155">
    <property type="entry name" value="Mopterin_synth/thiamin_S_b"/>
</dbReference>
<dbReference type="Pfam" id="PF02597">
    <property type="entry name" value="ThiS"/>
    <property type="match status" value="1"/>
</dbReference>
<gene>
    <name evidence="1" type="ORF">G7Y85_01335</name>
</gene>
<dbReference type="Proteomes" id="UP000472676">
    <property type="component" value="Unassembled WGS sequence"/>
</dbReference>
<dbReference type="RefSeq" id="WP_166250813.1">
    <property type="nucleotide sequence ID" value="NZ_JAAMOW010000001.1"/>
</dbReference>
<reference evidence="1 2" key="1">
    <citation type="journal article" date="2014" name="Int. J. Syst. Evol. Microbiol.">
        <title>Solimonas terrae sp. nov., isolated from soil.</title>
        <authorList>
            <person name="Kim S.J."/>
            <person name="Moon J.Y."/>
            <person name="Weon H.Y."/>
            <person name="Ahn J.H."/>
            <person name="Chen W.M."/>
            <person name="Kwon S.W."/>
        </authorList>
    </citation>
    <scope>NUCLEOTIDE SEQUENCE [LARGE SCALE GENOMIC DNA]</scope>
    <source>
        <strain evidence="1 2">KIS83-12</strain>
    </source>
</reference>